<dbReference type="STRING" id="57577.A0A2K3LB57"/>
<feature type="repeat" description="PPR" evidence="2">
    <location>
        <begin position="8"/>
        <end position="42"/>
    </location>
</feature>
<keyword evidence="1" id="KW-0677">Repeat</keyword>
<dbReference type="PANTHER" id="PTHR47942:SF16">
    <property type="entry name" value="PENTATRICOPEPTIDE REPEAT DOMAIN CONTAINING PROTEIN-RELATED"/>
    <property type="match status" value="1"/>
</dbReference>
<reference evidence="3 4" key="1">
    <citation type="journal article" date="2014" name="Am. J. Bot.">
        <title>Genome assembly and annotation for red clover (Trifolium pratense; Fabaceae).</title>
        <authorList>
            <person name="Istvanek J."/>
            <person name="Jaros M."/>
            <person name="Krenek A."/>
            <person name="Repkova J."/>
        </authorList>
    </citation>
    <scope>NUCLEOTIDE SEQUENCE [LARGE SCALE GENOMIC DNA]</scope>
    <source>
        <strain evidence="4">cv. Tatra</strain>
        <tissue evidence="3">Young leaves</tissue>
    </source>
</reference>
<protein>
    <submittedName>
        <fullName evidence="3">Pentatricopeptide repeat-containing protein</fullName>
    </submittedName>
</protein>
<evidence type="ECO:0000313" key="4">
    <source>
        <dbReference type="Proteomes" id="UP000236291"/>
    </source>
</evidence>
<dbReference type="InterPro" id="IPR051222">
    <property type="entry name" value="PPR/CCM1_RNA-binding"/>
</dbReference>
<sequence>ADKGVTPNVRSYNIMINGLCKIKMMDEAMNLFEEMQSKKIEPNTVTYSTLIDGLFKSGKISFALELVDEMHGIGQPADVITYNSLLHALCKNHQLDKAIGFVDKIKGEGIQPNVCTYNILIDGLCKGGRLKNAQVIFQELLTKGYNVTVWTYNVMINGLCKEGLFDQALALLSRMEDNGCIPDVERRNEDNGIIPDAVTYETTIFALFHKDENEKAEKLLREIISRECIQLEYHKQWLLSECIQLEYHKLEYQNTADTTGNSDRTEALLAAIADAAMPSNDLREGHLLESIKNLAGAQINLEGGNYMISRSLKFPVAGVVNLMV</sequence>
<comment type="caution">
    <text evidence="3">The sequence shown here is derived from an EMBL/GenBank/DDBJ whole genome shotgun (WGS) entry which is preliminary data.</text>
</comment>
<feature type="repeat" description="PPR" evidence="2">
    <location>
        <begin position="78"/>
        <end position="112"/>
    </location>
</feature>
<feature type="repeat" description="PPR" evidence="2">
    <location>
        <begin position="113"/>
        <end position="147"/>
    </location>
</feature>
<feature type="repeat" description="PPR" evidence="2">
    <location>
        <begin position="43"/>
        <end position="77"/>
    </location>
</feature>
<accession>A0A2K3LB57</accession>
<feature type="repeat" description="PPR" evidence="2">
    <location>
        <begin position="148"/>
        <end position="182"/>
    </location>
</feature>
<dbReference type="EMBL" id="ASHM01029565">
    <property type="protein sequence ID" value="PNX75769.1"/>
    <property type="molecule type" value="Genomic_DNA"/>
</dbReference>
<evidence type="ECO:0000256" key="1">
    <source>
        <dbReference type="ARBA" id="ARBA00022737"/>
    </source>
</evidence>
<feature type="non-terminal residue" evidence="3">
    <location>
        <position position="1"/>
    </location>
</feature>
<gene>
    <name evidence="3" type="ORF">L195_g031710</name>
</gene>
<dbReference type="AlphaFoldDB" id="A0A2K3LB57"/>
<dbReference type="PROSITE" id="PS51375">
    <property type="entry name" value="PPR"/>
    <property type="match status" value="5"/>
</dbReference>
<dbReference type="Gene3D" id="1.25.40.10">
    <property type="entry name" value="Tetratricopeptide repeat domain"/>
    <property type="match status" value="2"/>
</dbReference>
<proteinExistence type="predicted"/>
<dbReference type="Pfam" id="PF12854">
    <property type="entry name" value="PPR_1"/>
    <property type="match status" value="1"/>
</dbReference>
<dbReference type="InterPro" id="IPR002885">
    <property type="entry name" value="PPR_rpt"/>
</dbReference>
<reference evidence="3 4" key="2">
    <citation type="journal article" date="2017" name="Front. Plant Sci.">
        <title>Gene Classification and Mining of Molecular Markers Useful in Red Clover (Trifolium pratense) Breeding.</title>
        <authorList>
            <person name="Istvanek J."/>
            <person name="Dluhosova J."/>
            <person name="Dluhos P."/>
            <person name="Patkova L."/>
            <person name="Nedelnik J."/>
            <person name="Repkova J."/>
        </authorList>
    </citation>
    <scope>NUCLEOTIDE SEQUENCE [LARGE SCALE GENOMIC DNA]</scope>
    <source>
        <strain evidence="4">cv. Tatra</strain>
        <tissue evidence="3">Young leaves</tissue>
    </source>
</reference>
<evidence type="ECO:0000313" key="3">
    <source>
        <dbReference type="EMBL" id="PNX75769.1"/>
    </source>
</evidence>
<dbReference type="PANTHER" id="PTHR47942">
    <property type="entry name" value="TETRATRICOPEPTIDE REPEAT (TPR)-LIKE SUPERFAMILY PROTEIN-RELATED"/>
    <property type="match status" value="1"/>
</dbReference>
<evidence type="ECO:0000256" key="2">
    <source>
        <dbReference type="PROSITE-ProRule" id="PRU00708"/>
    </source>
</evidence>
<name>A0A2K3LB57_TRIPR</name>
<dbReference type="NCBIfam" id="TIGR00756">
    <property type="entry name" value="PPR"/>
    <property type="match status" value="5"/>
</dbReference>
<dbReference type="Pfam" id="PF13041">
    <property type="entry name" value="PPR_2"/>
    <property type="match status" value="2"/>
</dbReference>
<dbReference type="InterPro" id="IPR011990">
    <property type="entry name" value="TPR-like_helical_dom_sf"/>
</dbReference>
<dbReference type="Proteomes" id="UP000236291">
    <property type="component" value="Unassembled WGS sequence"/>
</dbReference>
<organism evidence="3 4">
    <name type="scientific">Trifolium pratense</name>
    <name type="common">Red clover</name>
    <dbReference type="NCBI Taxonomy" id="57577"/>
    <lineage>
        <taxon>Eukaryota</taxon>
        <taxon>Viridiplantae</taxon>
        <taxon>Streptophyta</taxon>
        <taxon>Embryophyta</taxon>
        <taxon>Tracheophyta</taxon>
        <taxon>Spermatophyta</taxon>
        <taxon>Magnoliopsida</taxon>
        <taxon>eudicotyledons</taxon>
        <taxon>Gunneridae</taxon>
        <taxon>Pentapetalae</taxon>
        <taxon>rosids</taxon>
        <taxon>fabids</taxon>
        <taxon>Fabales</taxon>
        <taxon>Fabaceae</taxon>
        <taxon>Papilionoideae</taxon>
        <taxon>50 kb inversion clade</taxon>
        <taxon>NPAAA clade</taxon>
        <taxon>Hologalegina</taxon>
        <taxon>IRL clade</taxon>
        <taxon>Trifolieae</taxon>
        <taxon>Trifolium</taxon>
    </lineage>
</organism>
<dbReference type="ExpressionAtlas" id="A0A2K3LB57">
    <property type="expression patterns" value="baseline"/>
</dbReference>